<dbReference type="AlphaFoldDB" id="A0A1F6CUY2"/>
<evidence type="ECO:0000259" key="3">
    <source>
        <dbReference type="Pfam" id="PF01471"/>
    </source>
</evidence>
<evidence type="ECO:0000313" key="5">
    <source>
        <dbReference type="Proteomes" id="UP000176863"/>
    </source>
</evidence>
<feature type="region of interest" description="Disordered" evidence="1">
    <location>
        <begin position="146"/>
        <end position="182"/>
    </location>
</feature>
<feature type="chain" id="PRO_5009523570" description="Peptidoglycan binding-like domain-containing protein" evidence="2">
    <location>
        <begin position="40"/>
        <end position="298"/>
    </location>
</feature>
<feature type="compositionally biased region" description="Pro residues" evidence="1">
    <location>
        <begin position="171"/>
        <end position="180"/>
    </location>
</feature>
<dbReference type="Pfam" id="PF01471">
    <property type="entry name" value="PG_binding_1"/>
    <property type="match status" value="1"/>
</dbReference>
<dbReference type="Gene3D" id="1.10.101.10">
    <property type="entry name" value="PGBD-like superfamily/PGBD"/>
    <property type="match status" value="1"/>
</dbReference>
<feature type="domain" description="Peptidoglycan binding-like" evidence="3">
    <location>
        <begin position="229"/>
        <end position="292"/>
    </location>
</feature>
<evidence type="ECO:0000313" key="4">
    <source>
        <dbReference type="EMBL" id="OGG52841.1"/>
    </source>
</evidence>
<reference evidence="4 5" key="1">
    <citation type="journal article" date="2016" name="Nat. Commun.">
        <title>Thousands of microbial genomes shed light on interconnected biogeochemical processes in an aquifer system.</title>
        <authorList>
            <person name="Anantharaman K."/>
            <person name="Brown C.T."/>
            <person name="Hug L.A."/>
            <person name="Sharon I."/>
            <person name="Castelle C.J."/>
            <person name="Probst A.J."/>
            <person name="Thomas B.C."/>
            <person name="Singh A."/>
            <person name="Wilkins M.J."/>
            <person name="Karaoz U."/>
            <person name="Brodie E.L."/>
            <person name="Williams K.H."/>
            <person name="Hubbard S.S."/>
            <person name="Banfield J.F."/>
        </authorList>
    </citation>
    <scope>NUCLEOTIDE SEQUENCE [LARGE SCALE GENOMIC DNA]</scope>
</reference>
<evidence type="ECO:0000256" key="2">
    <source>
        <dbReference type="SAM" id="SignalP"/>
    </source>
</evidence>
<gene>
    <name evidence="4" type="ORF">A2851_04695</name>
</gene>
<dbReference type="InterPro" id="IPR036365">
    <property type="entry name" value="PGBD-like_sf"/>
</dbReference>
<feature type="signal peptide" evidence="2">
    <location>
        <begin position="1"/>
        <end position="39"/>
    </location>
</feature>
<dbReference type="STRING" id="1798480.A2851_04695"/>
<sequence>MDKQSYRAIDSPRPISNGVKKLIASAATLALLSPTLALAVAFNDVTLTTDTVLSVNSLSLSVSGSSAVLESITVEGAAFEVVLGVGSSIKVVSTARATLAVNYIPSWITETPACSESQSELSLLNNAGATTTMTISPSATLCSGTGATGSSGGSSGGGGGKKPVATTTPITPAPTPPPAPGTIDALRAQVNALLAQLAVLTGKGTPNANAFIHANANASFIRSLTVGATGDDVRALQVYLNTHGYALASSGAGSAGSETTTFGGLTRAALAKFQAAHGITPSVGYFGPKTRAYVIANP</sequence>
<dbReference type="Proteomes" id="UP000176863">
    <property type="component" value="Unassembled WGS sequence"/>
</dbReference>
<proteinExistence type="predicted"/>
<organism evidence="4 5">
    <name type="scientific">Candidatus Kaiserbacteria bacterium RIFCSPHIGHO2_01_FULL_53_29</name>
    <dbReference type="NCBI Taxonomy" id="1798480"/>
    <lineage>
        <taxon>Bacteria</taxon>
        <taxon>Candidatus Kaiseribacteriota</taxon>
    </lineage>
</organism>
<keyword evidence="2" id="KW-0732">Signal</keyword>
<evidence type="ECO:0000256" key="1">
    <source>
        <dbReference type="SAM" id="MobiDB-lite"/>
    </source>
</evidence>
<feature type="compositionally biased region" description="Gly residues" evidence="1">
    <location>
        <begin position="146"/>
        <end position="161"/>
    </location>
</feature>
<comment type="caution">
    <text evidence="4">The sequence shown here is derived from an EMBL/GenBank/DDBJ whole genome shotgun (WGS) entry which is preliminary data.</text>
</comment>
<protein>
    <recommendedName>
        <fullName evidence="3">Peptidoglycan binding-like domain-containing protein</fullName>
    </recommendedName>
</protein>
<dbReference type="InterPro" id="IPR036366">
    <property type="entry name" value="PGBDSf"/>
</dbReference>
<dbReference type="InterPro" id="IPR002477">
    <property type="entry name" value="Peptidoglycan-bd-like"/>
</dbReference>
<dbReference type="SUPFAM" id="SSF47090">
    <property type="entry name" value="PGBD-like"/>
    <property type="match status" value="1"/>
</dbReference>
<dbReference type="EMBL" id="MFKT01000022">
    <property type="protein sequence ID" value="OGG52841.1"/>
    <property type="molecule type" value="Genomic_DNA"/>
</dbReference>
<accession>A0A1F6CUY2</accession>
<name>A0A1F6CUY2_9BACT</name>